<evidence type="ECO:0000259" key="6">
    <source>
        <dbReference type="PROSITE" id="PS50850"/>
    </source>
</evidence>
<feature type="non-terminal residue" evidence="7">
    <location>
        <position position="1"/>
    </location>
</feature>
<protein>
    <submittedName>
        <fullName evidence="7">MFS transporter</fullName>
    </submittedName>
</protein>
<sequence length="339" mass="35614">GVGLTTVMRASWQLVLLWGVVVGLGTGTMALVLGAYIANRWFAERRGIVMGLLTASTATGQLLFLPFLASLVVTSGWRSAVLVVAGVALLMVPLVYIFMRNDPSDVGLRPVGATADAAPVSSGANPAAAALAALREGFRSRDFWLLAGSFFICGASTNGLIGTHLIPASMEHGIPEVTAAGLLAAMGVFDLIGTTVSGWLSDRWDNRYLLCWYYGLRGLSLLFLPYALGTQFLGLAAFAVFYGLDWVATVPPTVRLTADIFGRQRVGVMFGWISASHQLGAATAAFGAGAVRSWMGSYQVAFMTSGLLCLIASGLVIRIGQASRGGFRRARPAEAGASV</sequence>
<organism evidence="7 8">
    <name type="scientific">Candidatus Segetimicrobium genomatis</name>
    <dbReference type="NCBI Taxonomy" id="2569760"/>
    <lineage>
        <taxon>Bacteria</taxon>
        <taxon>Bacillati</taxon>
        <taxon>Candidatus Sysuimicrobiota</taxon>
        <taxon>Candidatus Sysuimicrobiia</taxon>
        <taxon>Candidatus Sysuimicrobiales</taxon>
        <taxon>Candidatus Segetimicrobiaceae</taxon>
        <taxon>Candidatus Segetimicrobium</taxon>
    </lineage>
</organism>
<evidence type="ECO:0000256" key="5">
    <source>
        <dbReference type="SAM" id="Phobius"/>
    </source>
</evidence>
<accession>A0A537KD67</accession>
<dbReference type="Gene3D" id="1.20.1250.20">
    <property type="entry name" value="MFS general substrate transporter like domains"/>
    <property type="match status" value="2"/>
</dbReference>
<feature type="transmembrane region" description="Helical" evidence="5">
    <location>
        <begin position="79"/>
        <end position="99"/>
    </location>
</feature>
<feature type="transmembrane region" description="Helical" evidence="5">
    <location>
        <begin position="221"/>
        <end position="244"/>
    </location>
</feature>
<name>A0A537KD67_9BACT</name>
<evidence type="ECO:0000313" key="7">
    <source>
        <dbReference type="EMBL" id="TMI93684.1"/>
    </source>
</evidence>
<feature type="transmembrane region" description="Helical" evidence="5">
    <location>
        <begin position="49"/>
        <end position="73"/>
    </location>
</feature>
<dbReference type="InterPro" id="IPR011701">
    <property type="entry name" value="MFS"/>
</dbReference>
<dbReference type="Proteomes" id="UP000318509">
    <property type="component" value="Unassembled WGS sequence"/>
</dbReference>
<dbReference type="InterPro" id="IPR050327">
    <property type="entry name" value="Proton-linked_MCT"/>
</dbReference>
<evidence type="ECO:0000256" key="3">
    <source>
        <dbReference type="ARBA" id="ARBA00022989"/>
    </source>
</evidence>
<dbReference type="InterPro" id="IPR036259">
    <property type="entry name" value="MFS_trans_sf"/>
</dbReference>
<feature type="transmembrane region" description="Helical" evidence="5">
    <location>
        <begin position="300"/>
        <end position="319"/>
    </location>
</feature>
<dbReference type="CDD" id="cd17355">
    <property type="entry name" value="MFS_YcxA_like"/>
    <property type="match status" value="1"/>
</dbReference>
<dbReference type="PANTHER" id="PTHR11360:SF290">
    <property type="entry name" value="MONOCARBOXYLATE MFS PERMEASE"/>
    <property type="match status" value="1"/>
</dbReference>
<evidence type="ECO:0000313" key="8">
    <source>
        <dbReference type="Proteomes" id="UP000318509"/>
    </source>
</evidence>
<keyword evidence="3 5" id="KW-1133">Transmembrane helix</keyword>
<dbReference type="PROSITE" id="PS50850">
    <property type="entry name" value="MFS"/>
    <property type="match status" value="1"/>
</dbReference>
<dbReference type="SUPFAM" id="SSF103473">
    <property type="entry name" value="MFS general substrate transporter"/>
    <property type="match status" value="1"/>
</dbReference>
<dbReference type="InterPro" id="IPR020846">
    <property type="entry name" value="MFS_dom"/>
</dbReference>
<dbReference type="AlphaFoldDB" id="A0A537KD67"/>
<comment type="subcellular location">
    <subcellularLocation>
        <location evidence="1">Cell membrane</location>
        <topology evidence="1">Multi-pass membrane protein</topology>
    </subcellularLocation>
</comment>
<evidence type="ECO:0000256" key="2">
    <source>
        <dbReference type="ARBA" id="ARBA00022692"/>
    </source>
</evidence>
<dbReference type="Pfam" id="PF07690">
    <property type="entry name" value="MFS_1"/>
    <property type="match status" value="1"/>
</dbReference>
<dbReference type="PANTHER" id="PTHR11360">
    <property type="entry name" value="MONOCARBOXYLATE TRANSPORTER"/>
    <property type="match status" value="1"/>
</dbReference>
<feature type="domain" description="Major facilitator superfamily (MFS) profile" evidence="6">
    <location>
        <begin position="1"/>
        <end position="324"/>
    </location>
</feature>
<comment type="caution">
    <text evidence="7">The sequence shown here is derived from an EMBL/GenBank/DDBJ whole genome shotgun (WGS) entry which is preliminary data.</text>
</comment>
<keyword evidence="4 5" id="KW-0472">Membrane</keyword>
<feature type="transmembrane region" description="Helical" evidence="5">
    <location>
        <begin position="143"/>
        <end position="166"/>
    </location>
</feature>
<evidence type="ECO:0000256" key="1">
    <source>
        <dbReference type="ARBA" id="ARBA00004651"/>
    </source>
</evidence>
<keyword evidence="2 5" id="KW-0812">Transmembrane</keyword>
<dbReference type="EMBL" id="VBAK01000018">
    <property type="protein sequence ID" value="TMI93684.1"/>
    <property type="molecule type" value="Genomic_DNA"/>
</dbReference>
<dbReference type="GO" id="GO:0005886">
    <property type="term" value="C:plasma membrane"/>
    <property type="evidence" value="ECO:0007669"/>
    <property type="project" value="UniProtKB-SubCell"/>
</dbReference>
<dbReference type="GO" id="GO:0022857">
    <property type="term" value="F:transmembrane transporter activity"/>
    <property type="evidence" value="ECO:0007669"/>
    <property type="project" value="InterPro"/>
</dbReference>
<feature type="transmembrane region" description="Helical" evidence="5">
    <location>
        <begin position="178"/>
        <end position="200"/>
    </location>
</feature>
<feature type="transmembrane region" description="Helical" evidence="5">
    <location>
        <begin position="15"/>
        <end position="37"/>
    </location>
</feature>
<proteinExistence type="predicted"/>
<gene>
    <name evidence="7" type="ORF">E6H00_00875</name>
</gene>
<evidence type="ECO:0000256" key="4">
    <source>
        <dbReference type="ARBA" id="ARBA00023136"/>
    </source>
</evidence>
<reference evidence="7 8" key="1">
    <citation type="journal article" date="2019" name="Nat. Microbiol.">
        <title>Mediterranean grassland soil C-N compound turnover is dependent on rainfall and depth, and is mediated by genomically divergent microorganisms.</title>
        <authorList>
            <person name="Diamond S."/>
            <person name="Andeer P.F."/>
            <person name="Li Z."/>
            <person name="Crits-Christoph A."/>
            <person name="Burstein D."/>
            <person name="Anantharaman K."/>
            <person name="Lane K.R."/>
            <person name="Thomas B.C."/>
            <person name="Pan C."/>
            <person name="Northen T.R."/>
            <person name="Banfield J.F."/>
        </authorList>
    </citation>
    <scope>NUCLEOTIDE SEQUENCE [LARGE SCALE GENOMIC DNA]</scope>
    <source>
        <strain evidence="7">NP_3</strain>
    </source>
</reference>